<dbReference type="EMBL" id="CP033058">
    <property type="protein sequence ID" value="AZZ65375.1"/>
    <property type="molecule type" value="Genomic_DNA"/>
</dbReference>
<dbReference type="SUPFAM" id="SSF53335">
    <property type="entry name" value="S-adenosyl-L-methionine-dependent methyltransferases"/>
    <property type="match status" value="1"/>
</dbReference>
<dbReference type="InterPro" id="IPR020598">
    <property type="entry name" value="rRNA_Ade_methylase_Trfase_N"/>
</dbReference>
<dbReference type="HAMAP" id="MF_00607">
    <property type="entry name" value="16SrRNA_methyltr_A"/>
    <property type="match status" value="1"/>
</dbReference>
<dbReference type="PROSITE" id="PS01131">
    <property type="entry name" value="RRNA_A_DIMETH"/>
    <property type="match status" value="1"/>
</dbReference>
<reference evidence="10" key="1">
    <citation type="submission" date="2019-03" db="EMBL/GenBank/DDBJ databases">
        <title>Draft Sequence and Annotation of the Mycoplasma phocicerebrale Strain 1049T Genome.</title>
        <authorList>
            <person name="Frasca S.Jr."/>
            <person name="Kutish G.F."/>
            <person name="Castellanos Gell J."/>
            <person name="Michaels D.L."/>
            <person name="Brown D.R."/>
        </authorList>
    </citation>
    <scope>NUCLEOTIDE SEQUENCE</scope>
    <source>
        <strain evidence="10">1049</strain>
    </source>
</reference>
<dbReference type="GO" id="GO:0003723">
    <property type="term" value="F:RNA binding"/>
    <property type="evidence" value="ECO:0007669"/>
    <property type="project" value="UniProtKB-UniRule"/>
</dbReference>
<keyword evidence="2 7" id="KW-0698">rRNA processing</keyword>
<dbReference type="CDD" id="cd02440">
    <property type="entry name" value="AdoMet_MTases"/>
    <property type="match status" value="1"/>
</dbReference>
<keyword evidence="1 7" id="KW-0963">Cytoplasm</keyword>
<dbReference type="GO" id="GO:0052908">
    <property type="term" value="F:16S rRNA (adenine(1518)-N(6)/adenine(1519)-N(6))-dimethyltransferase activity"/>
    <property type="evidence" value="ECO:0007669"/>
    <property type="project" value="UniProtKB-EC"/>
</dbReference>
<dbReference type="PROSITE" id="PS51689">
    <property type="entry name" value="SAM_RNA_A_N6_MT"/>
    <property type="match status" value="1"/>
</dbReference>
<dbReference type="InterPro" id="IPR029063">
    <property type="entry name" value="SAM-dependent_MTases_sf"/>
</dbReference>
<dbReference type="Gene3D" id="1.10.8.100">
    <property type="entry name" value="Ribosomal RNA adenine dimethylase-like, domain 2"/>
    <property type="match status" value="1"/>
</dbReference>
<comment type="similarity">
    <text evidence="7">Belongs to the class I-like SAM-binding methyltransferase superfamily. rRNA adenine N(6)-methyltransferase family. RsmA subfamily.</text>
</comment>
<keyword evidence="11" id="KW-1185">Reference proteome</keyword>
<dbReference type="AlphaFoldDB" id="A0A3T0TTG1"/>
<evidence type="ECO:0000256" key="6">
    <source>
        <dbReference type="ARBA" id="ARBA00022884"/>
    </source>
</evidence>
<evidence type="ECO:0000256" key="8">
    <source>
        <dbReference type="PROSITE-ProRule" id="PRU01026"/>
    </source>
</evidence>
<dbReference type="NCBIfam" id="TIGR00755">
    <property type="entry name" value="ksgA"/>
    <property type="match status" value="1"/>
</dbReference>
<feature type="binding site" evidence="7 8">
    <location>
        <position position="103"/>
    </location>
    <ligand>
        <name>S-adenosyl-L-methionine</name>
        <dbReference type="ChEBI" id="CHEBI:59789"/>
    </ligand>
</feature>
<gene>
    <name evidence="7 10" type="primary">rsmA</name>
    <name evidence="7" type="synonym">ksgA</name>
    <name evidence="10" type="ORF">DMC14_001030</name>
</gene>
<dbReference type="EC" id="2.1.1.182" evidence="7"/>
<feature type="domain" description="Ribosomal RNA adenine methylase transferase N-terminal" evidence="9">
    <location>
        <begin position="20"/>
        <end position="188"/>
    </location>
</feature>
<feature type="binding site" evidence="7 8">
    <location>
        <position position="60"/>
    </location>
    <ligand>
        <name>S-adenosyl-L-methionine</name>
        <dbReference type="ChEBI" id="CHEBI:59789"/>
    </ligand>
</feature>
<evidence type="ECO:0000313" key="11">
    <source>
        <dbReference type="Proteomes" id="UP000256585"/>
    </source>
</evidence>
<keyword evidence="3 7" id="KW-0489">Methyltransferase</keyword>
<dbReference type="InterPro" id="IPR011530">
    <property type="entry name" value="rRNA_adenine_dimethylase"/>
</dbReference>
<evidence type="ECO:0000256" key="1">
    <source>
        <dbReference type="ARBA" id="ARBA00022490"/>
    </source>
</evidence>
<sequence length="259" mass="29887">MAKIRAKKSFGQNFLINKQIQEKIVSLANVENKNVIEIGPGMGAITDFLISKVSSLKAYELDKELWEYLNKKNYPKNIQIVNEDFLEANINFIEDSKVTIIGNIPYNITSPIIFKLLDNYLKIESATLMIQKEVAERILAIPNSKVYGKLSVTLQIFSNIKKLLDVKASQFNPQPKVDSTVIKIEFIQPNDFLKKNAKEIVKFIALCFQFKRKTLFNNLNTNFSKEKILHSFQELNFDSKIRAENLNKNDFINLFKELN</sequence>
<dbReference type="KEGG" id="mphc:DMC14_001030"/>
<feature type="binding site" evidence="7 8">
    <location>
        <position position="13"/>
    </location>
    <ligand>
        <name>S-adenosyl-L-methionine</name>
        <dbReference type="ChEBI" id="CHEBI:59789"/>
    </ligand>
</feature>
<dbReference type="PANTHER" id="PTHR11727:SF7">
    <property type="entry name" value="DIMETHYLADENOSINE TRANSFERASE-RELATED"/>
    <property type="match status" value="1"/>
</dbReference>
<dbReference type="SMART" id="SM00650">
    <property type="entry name" value="rADc"/>
    <property type="match status" value="1"/>
</dbReference>
<feature type="binding site" evidence="7 8">
    <location>
        <position position="15"/>
    </location>
    <ligand>
        <name>S-adenosyl-L-methionine</name>
        <dbReference type="ChEBI" id="CHEBI:59789"/>
    </ligand>
</feature>
<keyword evidence="4 7" id="KW-0808">Transferase</keyword>
<organism evidence="10 11">
    <name type="scientific">Metamycoplasma phocicerebrale</name>
    <dbReference type="NCBI Taxonomy" id="142649"/>
    <lineage>
        <taxon>Bacteria</taxon>
        <taxon>Bacillati</taxon>
        <taxon>Mycoplasmatota</taxon>
        <taxon>Mycoplasmoidales</taxon>
        <taxon>Metamycoplasmataceae</taxon>
        <taxon>Metamycoplasma</taxon>
    </lineage>
</organism>
<evidence type="ECO:0000313" key="10">
    <source>
        <dbReference type="EMBL" id="AZZ65375.1"/>
    </source>
</evidence>
<comment type="catalytic activity">
    <reaction evidence="7">
        <text>adenosine(1518)/adenosine(1519) in 16S rRNA + 4 S-adenosyl-L-methionine = N(6)-dimethyladenosine(1518)/N(6)-dimethyladenosine(1519) in 16S rRNA + 4 S-adenosyl-L-homocysteine + 4 H(+)</text>
        <dbReference type="Rhea" id="RHEA:19609"/>
        <dbReference type="Rhea" id="RHEA-COMP:10232"/>
        <dbReference type="Rhea" id="RHEA-COMP:10233"/>
        <dbReference type="ChEBI" id="CHEBI:15378"/>
        <dbReference type="ChEBI" id="CHEBI:57856"/>
        <dbReference type="ChEBI" id="CHEBI:59789"/>
        <dbReference type="ChEBI" id="CHEBI:74411"/>
        <dbReference type="ChEBI" id="CHEBI:74493"/>
        <dbReference type="EC" id="2.1.1.182"/>
    </reaction>
</comment>
<dbReference type="GO" id="GO:0005829">
    <property type="term" value="C:cytosol"/>
    <property type="evidence" value="ECO:0007669"/>
    <property type="project" value="TreeGrafter"/>
</dbReference>
<evidence type="ECO:0000256" key="4">
    <source>
        <dbReference type="ARBA" id="ARBA00022679"/>
    </source>
</evidence>
<dbReference type="OrthoDB" id="9814755at2"/>
<evidence type="ECO:0000256" key="3">
    <source>
        <dbReference type="ARBA" id="ARBA00022603"/>
    </source>
</evidence>
<dbReference type="InterPro" id="IPR020596">
    <property type="entry name" value="rRNA_Ade_Mease_Trfase_CS"/>
</dbReference>
<keyword evidence="5 7" id="KW-0949">S-adenosyl-L-methionine</keyword>
<name>A0A3T0TTG1_9BACT</name>
<feature type="binding site" evidence="7 8">
    <location>
        <position position="39"/>
    </location>
    <ligand>
        <name>S-adenosyl-L-methionine</name>
        <dbReference type="ChEBI" id="CHEBI:59789"/>
    </ligand>
</feature>
<dbReference type="InterPro" id="IPR001737">
    <property type="entry name" value="KsgA/Erm"/>
</dbReference>
<dbReference type="Gene3D" id="3.40.50.150">
    <property type="entry name" value="Vaccinia Virus protein VP39"/>
    <property type="match status" value="1"/>
</dbReference>
<dbReference type="RefSeq" id="WP_116171791.1">
    <property type="nucleotide sequence ID" value="NZ_CP033058.2"/>
</dbReference>
<evidence type="ECO:0000256" key="7">
    <source>
        <dbReference type="HAMAP-Rule" id="MF_00607"/>
    </source>
</evidence>
<dbReference type="InterPro" id="IPR023165">
    <property type="entry name" value="rRNA_Ade_diMease-like_C"/>
</dbReference>
<evidence type="ECO:0000259" key="9">
    <source>
        <dbReference type="SMART" id="SM00650"/>
    </source>
</evidence>
<feature type="binding site" evidence="7 8">
    <location>
        <position position="84"/>
    </location>
    <ligand>
        <name>S-adenosyl-L-methionine</name>
        <dbReference type="ChEBI" id="CHEBI:59789"/>
    </ligand>
</feature>
<accession>A0A3T0TTG1</accession>
<protein>
    <recommendedName>
        <fullName evidence="7">Ribosomal RNA small subunit methyltransferase A</fullName>
        <ecNumber evidence="7">2.1.1.182</ecNumber>
    </recommendedName>
    <alternativeName>
        <fullName evidence="7">16S rRNA (adenine(1518)-N(6)/adenine(1519)-N(6))-dimethyltransferase</fullName>
    </alternativeName>
    <alternativeName>
        <fullName evidence="7">16S rRNA dimethyladenosine transferase</fullName>
    </alternativeName>
    <alternativeName>
        <fullName evidence="7">16S rRNA dimethylase</fullName>
    </alternativeName>
    <alternativeName>
        <fullName evidence="7">S-adenosylmethionine-6-N', N'-adenosyl(rRNA) dimethyltransferase</fullName>
    </alternativeName>
</protein>
<comment type="function">
    <text evidence="7">Specifically dimethylates two adjacent adenosines (A1518 and A1519) in the loop of a conserved hairpin near the 3'-end of 16S rRNA in the 30S particle. May play a critical role in biogenesis of 30S subunits.</text>
</comment>
<evidence type="ECO:0000256" key="2">
    <source>
        <dbReference type="ARBA" id="ARBA00022552"/>
    </source>
</evidence>
<evidence type="ECO:0000256" key="5">
    <source>
        <dbReference type="ARBA" id="ARBA00022691"/>
    </source>
</evidence>
<comment type="subcellular location">
    <subcellularLocation>
        <location evidence="7">Cytoplasm</location>
    </subcellularLocation>
</comment>
<dbReference type="Pfam" id="PF00398">
    <property type="entry name" value="RrnaAD"/>
    <property type="match status" value="1"/>
</dbReference>
<proteinExistence type="inferred from homology"/>
<dbReference type="PANTHER" id="PTHR11727">
    <property type="entry name" value="DIMETHYLADENOSINE TRANSFERASE"/>
    <property type="match status" value="1"/>
</dbReference>
<dbReference type="Proteomes" id="UP000256585">
    <property type="component" value="Chromosome"/>
</dbReference>
<keyword evidence="6 7" id="KW-0694">RNA-binding</keyword>